<dbReference type="GO" id="GO:0035243">
    <property type="term" value="F:protein-arginine omega-N symmetric methyltransferase activity"/>
    <property type="evidence" value="ECO:0007669"/>
    <property type="project" value="UniProtKB-EC"/>
</dbReference>
<dbReference type="GO" id="GO:0032259">
    <property type="term" value="P:methylation"/>
    <property type="evidence" value="ECO:0007669"/>
    <property type="project" value="UniProtKB-KW"/>
</dbReference>
<comment type="similarity">
    <text evidence="2 7">Belongs to the NDUFAF7 family.</text>
</comment>
<proteinExistence type="inferred from homology"/>
<evidence type="ECO:0000256" key="6">
    <source>
        <dbReference type="ARBA" id="ARBA00048612"/>
    </source>
</evidence>
<comment type="function">
    <text evidence="7">Arginine methyltransferase involved in the assembly or stability of mitochondrial NADH:ubiquinone oxidoreductase complex (complex I).</text>
</comment>
<evidence type="ECO:0000256" key="7">
    <source>
        <dbReference type="RuleBase" id="RU364114"/>
    </source>
</evidence>
<evidence type="ECO:0000313" key="10">
    <source>
        <dbReference type="Proteomes" id="UP000011777"/>
    </source>
</evidence>
<feature type="compositionally biased region" description="Basic and acidic residues" evidence="8">
    <location>
        <begin position="315"/>
        <end position="328"/>
    </location>
</feature>
<dbReference type="HOGENOM" id="CLU_024840_0_0_1"/>
<dbReference type="SUPFAM" id="SSF53335">
    <property type="entry name" value="S-adenosyl-L-methionine-dependent methyltransferases"/>
    <property type="match status" value="1"/>
</dbReference>
<dbReference type="EC" id="2.1.1.320" evidence="7"/>
<dbReference type="OMA" id="YYHPQRN"/>
<dbReference type="Gene3D" id="3.40.50.12710">
    <property type="match status" value="1"/>
</dbReference>
<evidence type="ECO:0000256" key="4">
    <source>
        <dbReference type="ARBA" id="ARBA00022679"/>
    </source>
</evidence>
<comment type="caution">
    <text evidence="9">The sequence shown here is derived from an EMBL/GenBank/DDBJ whole genome shotgun (WGS) entry which is preliminary data.</text>
</comment>
<reference evidence="9 10" key="1">
    <citation type="submission" date="2013-02" db="EMBL/GenBank/DDBJ databases">
        <title>Genome sequence of Candida maltosa Xu316, a potential industrial strain for xylitol and ethanol production.</title>
        <authorList>
            <person name="Yu J."/>
            <person name="Wang Q."/>
            <person name="Geng X."/>
            <person name="Bao W."/>
            <person name="He P."/>
            <person name="Cai J."/>
        </authorList>
    </citation>
    <scope>NUCLEOTIDE SEQUENCE [LARGE SCALE GENOMIC DNA]</scope>
    <source>
        <strain evidence="10">Xu316</strain>
    </source>
</reference>
<dbReference type="Pfam" id="PF02636">
    <property type="entry name" value="Methyltransf_28"/>
    <property type="match status" value="1"/>
</dbReference>
<sequence length="516" mass="59074">MIHRGYKGISRLSKIPYRQFSRTALISKDQSDVPPHQDGLYFGKFTKAEYDEAKKIIEQQISRLESQIKGDHNIRENLGKIPQFPEPSSSSSPASKKIDNLTDFFEQTIKLTGPLPLSAYMRQCLTHPEFGYYTTRDPLHLRTGDFITSPEISSVFGEMLGIWYFSVWQSQGSPERIRFVEFGPGRGTLIFDVLKTFNKLAEKFTNVKPKIEINLIEASHVLRKEQWKLLCDEEGAPLETTEEGYNKSVTKWGNEIYWLDTEKDIKQGNSEIANFVIAHEFFDALPIKSFIREEEGWRELMVEHTASVNNTQPKLESKETPKSENDESLDTKFHLTISPKETPSSMIPQISKRYRDLPVGTRIEICPDAELYIMKMVQLLNTSNKGAVLVIDYGTANEIPSNSLRGIYQHRFVSPFWSPGEVDLSIDVDFQNLKNLTENMAECYGPISQGDWLHNIGIGHRIDQLIKKNSHHEETQDKIYDSYLRLTHPEQMGNIYKFMALLPKHASSSSTPPPGF</sequence>
<evidence type="ECO:0000313" key="9">
    <source>
        <dbReference type="EMBL" id="EMG50097.1"/>
    </source>
</evidence>
<keyword evidence="3 7" id="KW-0489">Methyltransferase</keyword>
<comment type="catalytic activity">
    <reaction evidence="6 7">
        <text>L-arginyl-[protein] + 2 S-adenosyl-L-methionine = N(omega),N(omega)'-dimethyl-L-arginyl-[protein] + 2 S-adenosyl-L-homocysteine + 2 H(+)</text>
        <dbReference type="Rhea" id="RHEA:48108"/>
        <dbReference type="Rhea" id="RHEA-COMP:10532"/>
        <dbReference type="Rhea" id="RHEA-COMP:11992"/>
        <dbReference type="ChEBI" id="CHEBI:15378"/>
        <dbReference type="ChEBI" id="CHEBI:29965"/>
        <dbReference type="ChEBI" id="CHEBI:57856"/>
        <dbReference type="ChEBI" id="CHEBI:59789"/>
        <dbReference type="ChEBI" id="CHEBI:88221"/>
        <dbReference type="EC" id="2.1.1.320"/>
    </reaction>
</comment>
<dbReference type="GO" id="GO:0032981">
    <property type="term" value="P:mitochondrial respiratory chain complex I assembly"/>
    <property type="evidence" value="ECO:0007669"/>
    <property type="project" value="TreeGrafter"/>
</dbReference>
<dbReference type="PANTHER" id="PTHR12049">
    <property type="entry name" value="PROTEIN ARGININE METHYLTRANSFERASE NDUFAF7, MITOCHONDRIAL"/>
    <property type="match status" value="1"/>
</dbReference>
<accession>M3HRG9</accession>
<keyword evidence="10" id="KW-1185">Reference proteome</keyword>
<evidence type="ECO:0000256" key="3">
    <source>
        <dbReference type="ARBA" id="ARBA00022603"/>
    </source>
</evidence>
<dbReference type="Proteomes" id="UP000011777">
    <property type="component" value="Unassembled WGS sequence"/>
</dbReference>
<dbReference type="GO" id="GO:0005739">
    <property type="term" value="C:mitochondrion"/>
    <property type="evidence" value="ECO:0007669"/>
    <property type="project" value="UniProtKB-SubCell"/>
</dbReference>
<evidence type="ECO:0000256" key="2">
    <source>
        <dbReference type="ARBA" id="ARBA00005891"/>
    </source>
</evidence>
<dbReference type="InterPro" id="IPR038375">
    <property type="entry name" value="NDUFAF7_sf"/>
</dbReference>
<dbReference type="InterPro" id="IPR003788">
    <property type="entry name" value="NDUFAF7"/>
</dbReference>
<keyword evidence="4 7" id="KW-0808">Transferase</keyword>
<evidence type="ECO:0000256" key="1">
    <source>
        <dbReference type="ARBA" id="ARBA00004173"/>
    </source>
</evidence>
<dbReference type="EMBL" id="AOGT01000370">
    <property type="protein sequence ID" value="EMG50097.1"/>
    <property type="molecule type" value="Genomic_DNA"/>
</dbReference>
<feature type="region of interest" description="Disordered" evidence="8">
    <location>
        <begin position="308"/>
        <end position="328"/>
    </location>
</feature>
<dbReference type="eggNOG" id="KOG2901">
    <property type="taxonomic scope" value="Eukaryota"/>
</dbReference>
<protein>
    <recommendedName>
        <fullName evidence="7">Protein arginine methyltransferase NDUFAF7</fullName>
        <ecNumber evidence="7">2.1.1.320</ecNumber>
    </recommendedName>
</protein>
<evidence type="ECO:0000256" key="8">
    <source>
        <dbReference type="SAM" id="MobiDB-lite"/>
    </source>
</evidence>
<dbReference type="FunFam" id="3.40.50.12710:FF:000008">
    <property type="entry name" value="Protein arginine methyltransferase NDUFAF7"/>
    <property type="match status" value="1"/>
</dbReference>
<dbReference type="OrthoDB" id="5595109at2759"/>
<comment type="subcellular location">
    <subcellularLocation>
        <location evidence="1 7">Mitochondrion</location>
    </subcellularLocation>
</comment>
<evidence type="ECO:0000256" key="5">
    <source>
        <dbReference type="ARBA" id="ARBA00023128"/>
    </source>
</evidence>
<organism evidence="9 10">
    <name type="scientific">Candida maltosa (strain Xu316)</name>
    <name type="common">Yeast</name>
    <dbReference type="NCBI Taxonomy" id="1245528"/>
    <lineage>
        <taxon>Eukaryota</taxon>
        <taxon>Fungi</taxon>
        <taxon>Dikarya</taxon>
        <taxon>Ascomycota</taxon>
        <taxon>Saccharomycotina</taxon>
        <taxon>Pichiomycetes</taxon>
        <taxon>Debaryomycetaceae</taxon>
        <taxon>Candida/Lodderomyces clade</taxon>
        <taxon>Candida</taxon>
    </lineage>
</organism>
<gene>
    <name evidence="9" type="ORF">G210_4894</name>
</gene>
<name>M3HRG9_CANMX</name>
<dbReference type="STRING" id="1245528.M3HRG9"/>
<dbReference type="PANTHER" id="PTHR12049:SF7">
    <property type="entry name" value="PROTEIN ARGININE METHYLTRANSFERASE NDUFAF7, MITOCHONDRIAL"/>
    <property type="match status" value="1"/>
</dbReference>
<dbReference type="AlphaFoldDB" id="M3HRG9"/>
<dbReference type="InterPro" id="IPR029063">
    <property type="entry name" value="SAM-dependent_MTases_sf"/>
</dbReference>
<keyword evidence="5 7" id="KW-0496">Mitochondrion</keyword>